<reference evidence="1 2" key="1">
    <citation type="submission" date="2024-11" db="EMBL/GenBank/DDBJ databases">
        <title>Chromosome-level genome assembly of the freshwater bivalve Anodonta woodiana.</title>
        <authorList>
            <person name="Chen X."/>
        </authorList>
    </citation>
    <scope>NUCLEOTIDE SEQUENCE [LARGE SCALE GENOMIC DNA]</scope>
    <source>
        <strain evidence="1">MN2024</strain>
        <tissue evidence="1">Gills</tissue>
    </source>
</reference>
<dbReference type="AlphaFoldDB" id="A0ABD3V939"/>
<dbReference type="Proteomes" id="UP001634394">
    <property type="component" value="Unassembled WGS sequence"/>
</dbReference>
<dbReference type="EMBL" id="JBJQND010000013">
    <property type="protein sequence ID" value="KAL3857741.1"/>
    <property type="molecule type" value="Genomic_DNA"/>
</dbReference>
<sequence length="95" mass="10658">MLGDRVRDKDKDNAATQCEAHTQIPLADIVCMGKSLSETQTTNMVNVGIACNNGHIKRKKHISDQIEYMEKNKSGRLKSTGAREEVALILFYHIQ</sequence>
<gene>
    <name evidence="1" type="ORF">ACJMK2_012381</name>
</gene>
<accession>A0ABD3V939</accession>
<name>A0ABD3V939_SINWO</name>
<evidence type="ECO:0000313" key="1">
    <source>
        <dbReference type="EMBL" id="KAL3857741.1"/>
    </source>
</evidence>
<protein>
    <submittedName>
        <fullName evidence="1">Uncharacterized protein</fullName>
    </submittedName>
</protein>
<comment type="caution">
    <text evidence="1">The sequence shown here is derived from an EMBL/GenBank/DDBJ whole genome shotgun (WGS) entry which is preliminary data.</text>
</comment>
<organism evidence="1 2">
    <name type="scientific">Sinanodonta woodiana</name>
    <name type="common">Chinese pond mussel</name>
    <name type="synonym">Anodonta woodiana</name>
    <dbReference type="NCBI Taxonomy" id="1069815"/>
    <lineage>
        <taxon>Eukaryota</taxon>
        <taxon>Metazoa</taxon>
        <taxon>Spiralia</taxon>
        <taxon>Lophotrochozoa</taxon>
        <taxon>Mollusca</taxon>
        <taxon>Bivalvia</taxon>
        <taxon>Autobranchia</taxon>
        <taxon>Heteroconchia</taxon>
        <taxon>Palaeoheterodonta</taxon>
        <taxon>Unionida</taxon>
        <taxon>Unionoidea</taxon>
        <taxon>Unionidae</taxon>
        <taxon>Unioninae</taxon>
        <taxon>Sinanodonta</taxon>
    </lineage>
</organism>
<evidence type="ECO:0000313" key="2">
    <source>
        <dbReference type="Proteomes" id="UP001634394"/>
    </source>
</evidence>
<proteinExistence type="predicted"/>
<keyword evidence="2" id="KW-1185">Reference proteome</keyword>